<evidence type="ECO:0008006" key="6">
    <source>
        <dbReference type="Google" id="ProtNLM"/>
    </source>
</evidence>
<comment type="caution">
    <text evidence="4">The sequence shown here is derived from an EMBL/GenBank/DDBJ whole genome shotgun (WGS) entry which is preliminary data.</text>
</comment>
<feature type="coiled-coil region" evidence="3">
    <location>
        <begin position="104"/>
        <end position="154"/>
    </location>
</feature>
<name>A0AAD7U922_9STRA</name>
<organism evidence="4 5">
    <name type="scientific">Chrysophaeum taylorii</name>
    <dbReference type="NCBI Taxonomy" id="2483200"/>
    <lineage>
        <taxon>Eukaryota</taxon>
        <taxon>Sar</taxon>
        <taxon>Stramenopiles</taxon>
        <taxon>Ochrophyta</taxon>
        <taxon>Pelagophyceae</taxon>
        <taxon>Pelagomonadales</taxon>
        <taxon>Pelagomonadaceae</taxon>
        <taxon>Chrysophaeum</taxon>
    </lineage>
</organism>
<evidence type="ECO:0000256" key="3">
    <source>
        <dbReference type="SAM" id="Coils"/>
    </source>
</evidence>
<gene>
    <name evidence="4" type="ORF">CTAYLR_001800</name>
</gene>
<dbReference type="PANTHER" id="PTHR12499">
    <property type="entry name" value="OPTIC ATROPHY 3 PROTEIN OPA3"/>
    <property type="match status" value="1"/>
</dbReference>
<sequence length="165" mass="18512">MVQGIPFLKLSGLVVKSLAKPMAKQLKEVAGDIGFLRNSCIWIGQTTSYVVARMSHFTAEGFNHHKFRFVELKKSEALKNGAEIVSEALVLATAVSVALLEYARTNQKKALDDQKRRAQQAEAEARQDARLLAIERALRENRQAIDDLAAATEQSRAYGFWRRPR</sequence>
<keyword evidence="5" id="KW-1185">Reference proteome</keyword>
<dbReference type="AlphaFoldDB" id="A0AAD7U922"/>
<protein>
    <recommendedName>
        <fullName evidence="6">OPA3-like protein</fullName>
    </recommendedName>
</protein>
<evidence type="ECO:0000313" key="5">
    <source>
        <dbReference type="Proteomes" id="UP001230188"/>
    </source>
</evidence>
<reference evidence="4" key="1">
    <citation type="submission" date="2023-01" db="EMBL/GenBank/DDBJ databases">
        <title>Metagenome sequencing of chrysophaentin producing Chrysophaeum taylorii.</title>
        <authorList>
            <person name="Davison J."/>
            <person name="Bewley C."/>
        </authorList>
    </citation>
    <scope>NUCLEOTIDE SEQUENCE</scope>
    <source>
        <strain evidence="4">NIES-1699</strain>
    </source>
</reference>
<accession>A0AAD7U922</accession>
<evidence type="ECO:0000256" key="2">
    <source>
        <dbReference type="ARBA" id="ARBA00023054"/>
    </source>
</evidence>
<dbReference type="InterPro" id="IPR010754">
    <property type="entry name" value="OPA3-like"/>
</dbReference>
<proteinExistence type="inferred from homology"/>
<dbReference type="PANTHER" id="PTHR12499:SF0">
    <property type="entry name" value="OPTIC ATROPHY 3 PROTEIN"/>
    <property type="match status" value="1"/>
</dbReference>
<evidence type="ECO:0000313" key="4">
    <source>
        <dbReference type="EMBL" id="KAJ8600040.1"/>
    </source>
</evidence>
<dbReference type="EMBL" id="JAQMWT010000531">
    <property type="protein sequence ID" value="KAJ8600040.1"/>
    <property type="molecule type" value="Genomic_DNA"/>
</dbReference>
<dbReference type="Pfam" id="PF07047">
    <property type="entry name" value="OPA3"/>
    <property type="match status" value="1"/>
</dbReference>
<evidence type="ECO:0000256" key="1">
    <source>
        <dbReference type="ARBA" id="ARBA00007584"/>
    </source>
</evidence>
<dbReference type="Proteomes" id="UP001230188">
    <property type="component" value="Unassembled WGS sequence"/>
</dbReference>
<comment type="similarity">
    <text evidence="1">Belongs to the OPA3 family.</text>
</comment>
<dbReference type="GO" id="GO:0005739">
    <property type="term" value="C:mitochondrion"/>
    <property type="evidence" value="ECO:0007669"/>
    <property type="project" value="TreeGrafter"/>
</dbReference>
<keyword evidence="2 3" id="KW-0175">Coiled coil</keyword>
<dbReference type="GO" id="GO:0019216">
    <property type="term" value="P:regulation of lipid metabolic process"/>
    <property type="evidence" value="ECO:0007669"/>
    <property type="project" value="TreeGrafter"/>
</dbReference>